<dbReference type="EMBL" id="QGHV01000035">
    <property type="protein sequence ID" value="PWT37202.1"/>
    <property type="molecule type" value="Genomic_DNA"/>
</dbReference>
<sequence length="422" mass="48709">MSGLQMVVSNNENQNVENKIGAVLKQFKFSDQFITTIIGSHKEVDVTPVLEQIIRLGVLSNNKKLKELSGFSFRIKSEKKYFTHTYIYENILKQAAIIDPENFKSIARKTSAKAGLNILNKYEKKIKKPFYSFTKKDVEEFISFLSEGNRTPITIKNILNVISLVEEQIKSYISKYDPQNKEKRTINDSWKDIGIYDITDRTQRRFLTKKNLDTLLAERDFAEKSSQYNGLALLTFKGVKISKVKDKNEMSLITMNDINTNKKTITVGNGDYRREIEFDNDEWQTIEKMIIDHDASISNYLMQPFSIRRIKDDPISRWSLVSRLSELSQQVFGNTEVASFKNIRSSGMNYLFATYLIKNGITITNKAMSQTVLELATKCLQQFGEVPTKNPGTIAQNKKDNLKLSVIQYQQSFIHNWREFPT</sequence>
<accession>A0ABD6Y633</accession>
<gene>
    <name evidence="1" type="ORF">DKZ35_06445</name>
</gene>
<dbReference type="AlphaFoldDB" id="A0ABD6Y633"/>
<evidence type="ECO:0000313" key="1">
    <source>
        <dbReference type="EMBL" id="PWT37202.1"/>
    </source>
</evidence>
<reference evidence="2" key="1">
    <citation type="journal article" date="2018" name="Front. Microbiol.">
        <title>Comparative Genomics of the Herbivore Gut Symbiont Lactobacillus reuteri Reveals Genetic Diversity and Lifestyle Adaptation.</title>
        <authorList>
            <person name="Zhao J."/>
        </authorList>
    </citation>
    <scope>NUCLEOTIDE SEQUENCE [LARGE SCALE GENOMIC DNA]</scope>
    <source>
        <strain evidence="2">LR9</strain>
    </source>
</reference>
<dbReference type="RefSeq" id="WP_109884017.1">
    <property type="nucleotide sequence ID" value="NZ_QGHR01000013.1"/>
</dbReference>
<name>A0ABD6Y633_LIMRT</name>
<protein>
    <submittedName>
        <fullName evidence="1">Uncharacterized protein</fullName>
    </submittedName>
</protein>
<proteinExistence type="predicted"/>
<organism evidence="1 2">
    <name type="scientific">Limosilactobacillus reuteri</name>
    <name type="common">Lactobacillus reuteri</name>
    <dbReference type="NCBI Taxonomy" id="1598"/>
    <lineage>
        <taxon>Bacteria</taxon>
        <taxon>Bacillati</taxon>
        <taxon>Bacillota</taxon>
        <taxon>Bacilli</taxon>
        <taxon>Lactobacillales</taxon>
        <taxon>Lactobacillaceae</taxon>
        <taxon>Limosilactobacillus</taxon>
    </lineage>
</organism>
<comment type="caution">
    <text evidence="1">The sequence shown here is derived from an EMBL/GenBank/DDBJ whole genome shotgun (WGS) entry which is preliminary data.</text>
</comment>
<dbReference type="Proteomes" id="UP000245735">
    <property type="component" value="Unassembled WGS sequence"/>
</dbReference>
<evidence type="ECO:0000313" key="2">
    <source>
        <dbReference type="Proteomes" id="UP000245735"/>
    </source>
</evidence>